<protein>
    <submittedName>
        <fullName evidence="1">Uncharacterized protein</fullName>
    </submittedName>
</protein>
<dbReference type="EMBL" id="CAJNNV010025410">
    <property type="protein sequence ID" value="CAE8614347.1"/>
    <property type="molecule type" value="Genomic_DNA"/>
</dbReference>
<evidence type="ECO:0000313" key="2">
    <source>
        <dbReference type="Proteomes" id="UP000654075"/>
    </source>
</evidence>
<organism evidence="1 2">
    <name type="scientific">Polarella glacialis</name>
    <name type="common">Dinoflagellate</name>
    <dbReference type="NCBI Taxonomy" id="89957"/>
    <lineage>
        <taxon>Eukaryota</taxon>
        <taxon>Sar</taxon>
        <taxon>Alveolata</taxon>
        <taxon>Dinophyceae</taxon>
        <taxon>Suessiales</taxon>
        <taxon>Suessiaceae</taxon>
        <taxon>Polarella</taxon>
    </lineage>
</organism>
<accession>A0A813FNH5</accession>
<evidence type="ECO:0000313" key="1">
    <source>
        <dbReference type="EMBL" id="CAE8614347.1"/>
    </source>
</evidence>
<gene>
    <name evidence="1" type="ORF">PGLA1383_LOCUS32070</name>
</gene>
<sequence>ALWKVPFNLAQAGETDAVTFLQKWPSKVEVIQEGEVLVVQLVKKVAVAEKPKVLPNDATAPPKAGMTTAVKAGSIAKAPGVPAAAKSQPPAVGIVAKAAAPVVVAAVEAEAKAGPSIPKRAGGPTRPPASIEDFLWNIHARFLVVGEGGLGATLKRPRF</sequence>
<dbReference type="Proteomes" id="UP000654075">
    <property type="component" value="Unassembled WGS sequence"/>
</dbReference>
<name>A0A813FNH5_POLGL</name>
<proteinExistence type="predicted"/>
<comment type="caution">
    <text evidence="1">The sequence shown here is derived from an EMBL/GenBank/DDBJ whole genome shotgun (WGS) entry which is preliminary data.</text>
</comment>
<keyword evidence="2" id="KW-1185">Reference proteome</keyword>
<feature type="non-terminal residue" evidence="1">
    <location>
        <position position="159"/>
    </location>
</feature>
<reference evidence="1" key="1">
    <citation type="submission" date="2021-02" db="EMBL/GenBank/DDBJ databases">
        <authorList>
            <person name="Dougan E. K."/>
            <person name="Rhodes N."/>
            <person name="Thang M."/>
            <person name="Chan C."/>
        </authorList>
    </citation>
    <scope>NUCLEOTIDE SEQUENCE</scope>
</reference>
<dbReference type="AlphaFoldDB" id="A0A813FNH5"/>